<dbReference type="EMBL" id="JBHUFB010000001">
    <property type="protein sequence ID" value="MFD1810706.1"/>
    <property type="molecule type" value="Genomic_DNA"/>
</dbReference>
<keyword evidence="4 8" id="KW-0812">Transmembrane</keyword>
<keyword evidence="5 8" id="KW-1133">Transmembrane helix</keyword>
<name>A0ABW4NY13_9NOCA</name>
<evidence type="ECO:0000256" key="5">
    <source>
        <dbReference type="ARBA" id="ARBA00022989"/>
    </source>
</evidence>
<feature type="transmembrane region" description="Helical" evidence="8">
    <location>
        <begin position="302"/>
        <end position="318"/>
    </location>
</feature>
<keyword evidence="10" id="KW-1185">Reference proteome</keyword>
<dbReference type="InterPro" id="IPR018584">
    <property type="entry name" value="GT87"/>
</dbReference>
<dbReference type="Proteomes" id="UP001597286">
    <property type="component" value="Unassembled WGS sequence"/>
</dbReference>
<evidence type="ECO:0000313" key="9">
    <source>
        <dbReference type="EMBL" id="MFD1810706.1"/>
    </source>
</evidence>
<comment type="caution">
    <text evidence="9">The sequence shown here is derived from an EMBL/GenBank/DDBJ whole genome shotgun (WGS) entry which is preliminary data.</text>
</comment>
<reference evidence="10" key="1">
    <citation type="journal article" date="2019" name="Int. J. Syst. Evol. Microbiol.">
        <title>The Global Catalogue of Microorganisms (GCM) 10K type strain sequencing project: providing services to taxonomists for standard genome sequencing and annotation.</title>
        <authorList>
            <consortium name="The Broad Institute Genomics Platform"/>
            <consortium name="The Broad Institute Genome Sequencing Center for Infectious Disease"/>
            <person name="Wu L."/>
            <person name="Ma J."/>
        </authorList>
    </citation>
    <scope>NUCLEOTIDE SEQUENCE [LARGE SCALE GENOMIC DNA]</scope>
    <source>
        <strain evidence="10">DT72</strain>
    </source>
</reference>
<feature type="transmembrane region" description="Helical" evidence="8">
    <location>
        <begin position="212"/>
        <end position="231"/>
    </location>
</feature>
<keyword evidence="2" id="KW-1003">Cell membrane</keyword>
<evidence type="ECO:0000256" key="1">
    <source>
        <dbReference type="ARBA" id="ARBA00004651"/>
    </source>
</evidence>
<proteinExistence type="inferred from homology"/>
<feature type="transmembrane region" description="Helical" evidence="8">
    <location>
        <begin position="275"/>
        <end position="295"/>
    </location>
</feature>
<comment type="similarity">
    <text evidence="7">Belongs to the glycosyltransferase 87 family.</text>
</comment>
<accession>A0ABW4NY13</accession>
<gene>
    <name evidence="9" type="ORF">ACFSJG_00630</name>
</gene>
<keyword evidence="6 8" id="KW-0472">Membrane</keyword>
<evidence type="ECO:0000256" key="6">
    <source>
        <dbReference type="ARBA" id="ARBA00023136"/>
    </source>
</evidence>
<evidence type="ECO:0000256" key="8">
    <source>
        <dbReference type="SAM" id="Phobius"/>
    </source>
</evidence>
<sequence>MTAPPRTDPVAGRSLPSHRLFLGTLAALAVAVVVAHDRVVPFAQPLWGLFQNGLDLLVYRSGGATVWSGAGLYDHALHGGMWWTYPAFSAVVFAPLRLFSPGMTVLLGGVVNFVALYLIVLLCWRQLGYRTDRTLHVATALLTIIVTWLEPVRTTIWLGQVNLLLMLLILWDLGRPEGSRLRGLGVGIAAGVKLTPALFVVHLLLTRQWRSAAVAIGGFAATVAVGCVVIFSDSWSYWTGVIWHSIRIGETQWPANQSAAGVIARMLDVDEPPRLLWLAVAAVLAALGLAAAYLAHRSDRKLLAVTMVGLTSCAVSPFSWGHHWVWFVPLLILAVDRALRSARPTAWLVPVVLAAPLLSWAHGYSDGVYAIGLFMVPAPDPLVPLFQSVYPLTFVVTAVVVLVTCARDLRRTPRTTPPESCDVPHITVESQGGLDRAATP</sequence>
<evidence type="ECO:0000256" key="3">
    <source>
        <dbReference type="ARBA" id="ARBA00022679"/>
    </source>
</evidence>
<keyword evidence="3" id="KW-0808">Transferase</keyword>
<feature type="transmembrane region" description="Helical" evidence="8">
    <location>
        <begin position="133"/>
        <end position="149"/>
    </location>
</feature>
<feature type="transmembrane region" description="Helical" evidence="8">
    <location>
        <begin position="186"/>
        <end position="205"/>
    </location>
</feature>
<feature type="transmembrane region" description="Helical" evidence="8">
    <location>
        <begin position="106"/>
        <end position="127"/>
    </location>
</feature>
<evidence type="ECO:0000313" key="10">
    <source>
        <dbReference type="Proteomes" id="UP001597286"/>
    </source>
</evidence>
<evidence type="ECO:0000256" key="4">
    <source>
        <dbReference type="ARBA" id="ARBA00022692"/>
    </source>
</evidence>
<dbReference type="Pfam" id="PF09594">
    <property type="entry name" value="GT87"/>
    <property type="match status" value="1"/>
</dbReference>
<evidence type="ECO:0000256" key="2">
    <source>
        <dbReference type="ARBA" id="ARBA00022475"/>
    </source>
</evidence>
<organism evidence="9 10">
    <name type="scientific">Rhodococcus gannanensis</name>
    <dbReference type="NCBI Taxonomy" id="1960308"/>
    <lineage>
        <taxon>Bacteria</taxon>
        <taxon>Bacillati</taxon>
        <taxon>Actinomycetota</taxon>
        <taxon>Actinomycetes</taxon>
        <taxon>Mycobacteriales</taxon>
        <taxon>Nocardiaceae</taxon>
        <taxon>Rhodococcus</taxon>
    </lineage>
</organism>
<comment type="subcellular location">
    <subcellularLocation>
        <location evidence="1">Cell membrane</location>
        <topology evidence="1">Multi-pass membrane protein</topology>
    </subcellularLocation>
</comment>
<dbReference type="RefSeq" id="WP_378483264.1">
    <property type="nucleotide sequence ID" value="NZ_JBHUFB010000001.1"/>
</dbReference>
<feature type="transmembrane region" description="Helical" evidence="8">
    <location>
        <begin position="385"/>
        <end position="406"/>
    </location>
</feature>
<evidence type="ECO:0000256" key="7">
    <source>
        <dbReference type="ARBA" id="ARBA00024033"/>
    </source>
</evidence>
<protein>
    <submittedName>
        <fullName evidence="9">Glycosyltransferase 87 family protein</fullName>
    </submittedName>
</protein>